<evidence type="ECO:0008006" key="3">
    <source>
        <dbReference type="Google" id="ProtNLM"/>
    </source>
</evidence>
<keyword evidence="2" id="KW-1185">Reference proteome</keyword>
<name>A0A367QPQ5_9NOSO</name>
<protein>
    <recommendedName>
        <fullName evidence="3">Pentapeptide repeat-containing protein</fullName>
    </recommendedName>
</protein>
<sequence>MVVTALQSPKFYSNTQVEKADNMNSNQGGINQNVSNSQIHGGLQAVQGNNNQQNMKNKTSKFDLRNAQFAGGLVDAETVNAYQIGGNITNYAPEQKQNLAEAAAEIQKLLYQLSQNNPTTTEAVTEAIHQEIKRNPTLRARLQSALKAGGLEALKAIFNHPLFSIPAETIKGWLEAE</sequence>
<evidence type="ECO:0000313" key="2">
    <source>
        <dbReference type="Proteomes" id="UP000252107"/>
    </source>
</evidence>
<dbReference type="Proteomes" id="UP000252107">
    <property type="component" value="Unassembled WGS sequence"/>
</dbReference>
<dbReference type="AlphaFoldDB" id="A0A367QPQ5"/>
<dbReference type="EMBL" id="LXQD01000309">
    <property type="protein sequence ID" value="RCJ26186.1"/>
    <property type="molecule type" value="Genomic_DNA"/>
</dbReference>
<organism evidence="1 2">
    <name type="scientific">Nostoc minutum NIES-26</name>
    <dbReference type="NCBI Taxonomy" id="1844469"/>
    <lineage>
        <taxon>Bacteria</taxon>
        <taxon>Bacillati</taxon>
        <taxon>Cyanobacteriota</taxon>
        <taxon>Cyanophyceae</taxon>
        <taxon>Nostocales</taxon>
        <taxon>Nostocaceae</taxon>
        <taxon>Nostoc</taxon>
    </lineage>
</organism>
<gene>
    <name evidence="1" type="ORF">A6770_26610</name>
</gene>
<proteinExistence type="predicted"/>
<reference evidence="1" key="1">
    <citation type="submission" date="2016-04" db="EMBL/GenBank/DDBJ databases">
        <authorList>
            <person name="Tabuchi Yagui T.R."/>
        </authorList>
    </citation>
    <scope>NUCLEOTIDE SEQUENCE [LARGE SCALE GENOMIC DNA]</scope>
    <source>
        <strain evidence="1">NIES-26</strain>
    </source>
</reference>
<comment type="caution">
    <text evidence="1">The sequence shown here is derived from an EMBL/GenBank/DDBJ whole genome shotgun (WGS) entry which is preliminary data.</text>
</comment>
<evidence type="ECO:0000313" key="1">
    <source>
        <dbReference type="EMBL" id="RCJ26186.1"/>
    </source>
</evidence>
<accession>A0A367QPQ5</accession>